<evidence type="ECO:0000313" key="4">
    <source>
        <dbReference type="Proteomes" id="UP001343257"/>
    </source>
</evidence>
<comment type="caution">
    <text evidence="3">The sequence shown here is derived from an EMBL/GenBank/DDBJ whole genome shotgun (WGS) entry which is preliminary data.</text>
</comment>
<evidence type="ECO:0000313" key="3">
    <source>
        <dbReference type="EMBL" id="MED5017340.1"/>
    </source>
</evidence>
<sequence>MEQIKPLTVHHYENERVVTLQPKQRQALKVLAWLLFVGYSVCLVYWMFRGFGRTAHIGLQFNLVPLNTIFGYIFNLNTHNLGTTIINLAGNIGVFMPFGVLLPYLFPGLRRYSLFLTWFTASVIVLELLQTILRVGIGDIDDVILNGIGASLGFMVYRLCSQKM</sequence>
<feature type="transmembrane region" description="Helical" evidence="1">
    <location>
        <begin position="113"/>
        <end position="137"/>
    </location>
</feature>
<dbReference type="Proteomes" id="UP001343257">
    <property type="component" value="Unassembled WGS sequence"/>
</dbReference>
<feature type="transmembrane region" description="Helical" evidence="1">
    <location>
        <begin position="143"/>
        <end position="160"/>
    </location>
</feature>
<keyword evidence="1" id="KW-1133">Transmembrane helix</keyword>
<evidence type="ECO:0000259" key="2">
    <source>
        <dbReference type="Pfam" id="PF04892"/>
    </source>
</evidence>
<accession>A0ABU6PR43</accession>
<name>A0ABU6PR43_9BACL</name>
<keyword evidence="4" id="KW-1185">Reference proteome</keyword>
<proteinExistence type="predicted"/>
<reference evidence="3 4" key="1">
    <citation type="submission" date="2023-03" db="EMBL/GenBank/DDBJ databases">
        <title>Bacillus Genome Sequencing.</title>
        <authorList>
            <person name="Dunlap C."/>
        </authorList>
    </citation>
    <scope>NUCLEOTIDE SEQUENCE [LARGE SCALE GENOMIC DNA]</scope>
    <source>
        <strain evidence="3 4">NRS-52</strain>
    </source>
</reference>
<dbReference type="InterPro" id="IPR053150">
    <property type="entry name" value="Teicoplanin_resist-assoc"/>
</dbReference>
<organism evidence="3 4">
    <name type="scientific">Paenibacillus chibensis</name>
    <dbReference type="NCBI Taxonomy" id="59846"/>
    <lineage>
        <taxon>Bacteria</taxon>
        <taxon>Bacillati</taxon>
        <taxon>Bacillota</taxon>
        <taxon>Bacilli</taxon>
        <taxon>Bacillales</taxon>
        <taxon>Paenibacillaceae</taxon>
        <taxon>Paenibacillus</taxon>
    </lineage>
</organism>
<feature type="domain" description="VanZ-like" evidence="2">
    <location>
        <begin position="36"/>
        <end position="160"/>
    </location>
</feature>
<dbReference type="PANTHER" id="PTHR36834:SF1">
    <property type="entry name" value="INTEGRAL MEMBRANE PROTEIN"/>
    <property type="match status" value="1"/>
</dbReference>
<gene>
    <name evidence="3" type="ORF">P9847_08460</name>
</gene>
<dbReference type="RefSeq" id="WP_328276966.1">
    <property type="nucleotide sequence ID" value="NZ_JARTLD010000023.1"/>
</dbReference>
<keyword evidence="1" id="KW-0812">Transmembrane</keyword>
<protein>
    <submittedName>
        <fullName evidence="3">VanZ family protein</fullName>
    </submittedName>
</protein>
<feature type="transmembrane region" description="Helical" evidence="1">
    <location>
        <begin position="30"/>
        <end position="48"/>
    </location>
</feature>
<evidence type="ECO:0000256" key="1">
    <source>
        <dbReference type="SAM" id="Phobius"/>
    </source>
</evidence>
<dbReference type="EMBL" id="JARTLD010000023">
    <property type="protein sequence ID" value="MED5017340.1"/>
    <property type="molecule type" value="Genomic_DNA"/>
</dbReference>
<dbReference type="Pfam" id="PF04892">
    <property type="entry name" value="VanZ"/>
    <property type="match status" value="1"/>
</dbReference>
<dbReference type="PANTHER" id="PTHR36834">
    <property type="entry name" value="MEMBRANE PROTEIN-RELATED"/>
    <property type="match status" value="1"/>
</dbReference>
<keyword evidence="1" id="KW-0472">Membrane</keyword>
<dbReference type="InterPro" id="IPR006976">
    <property type="entry name" value="VanZ-like"/>
</dbReference>
<feature type="transmembrane region" description="Helical" evidence="1">
    <location>
        <begin position="85"/>
        <end position="106"/>
    </location>
</feature>